<gene>
    <name evidence="6" type="ORF">CYMTET_31394</name>
</gene>
<feature type="domain" description="EGF-like" evidence="4 5">
    <location>
        <begin position="204"/>
        <end position="215"/>
    </location>
</feature>
<reference evidence="6 7" key="1">
    <citation type="journal article" date="2015" name="Genome Biol. Evol.">
        <title>Comparative Genomics of a Bacterivorous Green Alga Reveals Evolutionary Causalities and Consequences of Phago-Mixotrophic Mode of Nutrition.</title>
        <authorList>
            <person name="Burns J.A."/>
            <person name="Paasch A."/>
            <person name="Narechania A."/>
            <person name="Kim E."/>
        </authorList>
    </citation>
    <scope>NUCLEOTIDE SEQUENCE [LARGE SCALE GENOMIC DNA]</scope>
    <source>
        <strain evidence="6 7">PLY_AMNH</strain>
    </source>
</reference>
<keyword evidence="7" id="KW-1185">Reference proteome</keyword>
<evidence type="ECO:0000313" key="7">
    <source>
        <dbReference type="Proteomes" id="UP001190700"/>
    </source>
</evidence>
<proteinExistence type="predicted"/>
<dbReference type="Proteomes" id="UP001190700">
    <property type="component" value="Unassembled WGS sequence"/>
</dbReference>
<protein>
    <recommendedName>
        <fullName evidence="4 5">EGF-like domain-containing protein</fullName>
    </recommendedName>
</protein>
<keyword evidence="1" id="KW-0245">EGF-like domain</keyword>
<keyword evidence="3" id="KW-1015">Disulfide bond</keyword>
<sequence>MTILIKGMIFGSDREGKGDWEDQELPPLQEDFSQTGEVVQDKGGLFLQGHKWCYEKRSLDRSNLNYTSISGSSECMCETGYSGDDCRTPLCDEKCMHGKCVRPNKCQCHQGWEGKACEKPICKQKCGHGECHLPNKCKCHAGWAGSMCQVRCEHGSFHPEFEAMSGKPALACQCFEGWHGTACNKPKCMQFGCKHGVCSSPNVCTCDIGWGGPDCSHDLLTPHAKILLRSLAPKVAVTPCAAAAPHH</sequence>
<name>A0AAE0FGW2_9CHLO</name>
<dbReference type="PROSITE" id="PS00022">
    <property type="entry name" value="EGF_1"/>
    <property type="match status" value="2"/>
</dbReference>
<dbReference type="PANTHER" id="PTHR11219:SF69">
    <property type="entry name" value="TENEURIN-A"/>
    <property type="match status" value="1"/>
</dbReference>
<dbReference type="Gene3D" id="2.10.25.10">
    <property type="entry name" value="Laminin"/>
    <property type="match status" value="3"/>
</dbReference>
<organism evidence="6 7">
    <name type="scientific">Cymbomonas tetramitiformis</name>
    <dbReference type="NCBI Taxonomy" id="36881"/>
    <lineage>
        <taxon>Eukaryota</taxon>
        <taxon>Viridiplantae</taxon>
        <taxon>Chlorophyta</taxon>
        <taxon>Pyramimonadophyceae</taxon>
        <taxon>Pyramimonadales</taxon>
        <taxon>Pyramimonadaceae</taxon>
        <taxon>Cymbomonas</taxon>
    </lineage>
</organism>
<evidence type="ECO:0000313" key="6">
    <source>
        <dbReference type="EMBL" id="KAK3259616.1"/>
    </source>
</evidence>
<dbReference type="SMART" id="SM00181">
    <property type="entry name" value="EGF"/>
    <property type="match status" value="3"/>
</dbReference>
<dbReference type="PROSITE" id="PS01186">
    <property type="entry name" value="EGF_2"/>
    <property type="match status" value="2"/>
</dbReference>
<dbReference type="InterPro" id="IPR000742">
    <property type="entry name" value="EGF"/>
</dbReference>
<evidence type="ECO:0000259" key="4">
    <source>
        <dbReference type="PROSITE" id="PS00022"/>
    </source>
</evidence>
<evidence type="ECO:0000259" key="5">
    <source>
        <dbReference type="PROSITE" id="PS01186"/>
    </source>
</evidence>
<evidence type="ECO:0000256" key="1">
    <source>
        <dbReference type="ARBA" id="ARBA00022536"/>
    </source>
</evidence>
<dbReference type="PANTHER" id="PTHR11219">
    <property type="entry name" value="TENEURIN AND N-ACETYLGLUCOSAMINE-1-PHOSPHODIESTER ALPHA-N-ACETYLGLUCOSAMINIDASE"/>
    <property type="match status" value="1"/>
</dbReference>
<evidence type="ECO:0000256" key="3">
    <source>
        <dbReference type="ARBA" id="ARBA00023157"/>
    </source>
</evidence>
<dbReference type="FunFam" id="2.10.25.10:FF:000020">
    <property type="entry name" value="Latent-transforming growth factor beta-binding protein 1"/>
    <property type="match status" value="1"/>
</dbReference>
<dbReference type="InterPro" id="IPR051216">
    <property type="entry name" value="Teneurin"/>
</dbReference>
<accession>A0AAE0FGW2</accession>
<evidence type="ECO:0000256" key="2">
    <source>
        <dbReference type="ARBA" id="ARBA00022737"/>
    </source>
</evidence>
<feature type="domain" description="EGF-like" evidence="4 5">
    <location>
        <begin position="106"/>
        <end position="117"/>
    </location>
</feature>
<comment type="caution">
    <text evidence="6">The sequence shown here is derived from an EMBL/GenBank/DDBJ whole genome shotgun (WGS) entry which is preliminary data.</text>
</comment>
<dbReference type="AlphaFoldDB" id="A0AAE0FGW2"/>
<keyword evidence="2" id="KW-0677">Repeat</keyword>
<dbReference type="EMBL" id="LGRX02018609">
    <property type="protein sequence ID" value="KAK3259616.1"/>
    <property type="molecule type" value="Genomic_DNA"/>
</dbReference>